<dbReference type="AlphaFoldDB" id="A0A9P6ITZ3"/>
<protein>
    <submittedName>
        <fullName evidence="2">Uncharacterized protein</fullName>
    </submittedName>
</protein>
<reference evidence="2" key="1">
    <citation type="journal article" date="2020" name="Fungal Divers.">
        <title>Resolving the Mortierellaceae phylogeny through synthesis of multi-gene phylogenetics and phylogenomics.</title>
        <authorList>
            <person name="Vandepol N."/>
            <person name="Liber J."/>
            <person name="Desiro A."/>
            <person name="Na H."/>
            <person name="Kennedy M."/>
            <person name="Barry K."/>
            <person name="Grigoriev I.V."/>
            <person name="Miller A.N."/>
            <person name="O'Donnell K."/>
            <person name="Stajich J.E."/>
            <person name="Bonito G."/>
        </authorList>
    </citation>
    <scope>NUCLEOTIDE SEQUENCE</scope>
    <source>
        <strain evidence="2">MES-2147</strain>
    </source>
</reference>
<organism evidence="2 3">
    <name type="scientific">Modicella reniformis</name>
    <dbReference type="NCBI Taxonomy" id="1440133"/>
    <lineage>
        <taxon>Eukaryota</taxon>
        <taxon>Fungi</taxon>
        <taxon>Fungi incertae sedis</taxon>
        <taxon>Mucoromycota</taxon>
        <taxon>Mortierellomycotina</taxon>
        <taxon>Mortierellomycetes</taxon>
        <taxon>Mortierellales</taxon>
        <taxon>Mortierellaceae</taxon>
        <taxon>Modicella</taxon>
    </lineage>
</organism>
<feature type="region of interest" description="Disordered" evidence="1">
    <location>
        <begin position="1"/>
        <end position="32"/>
    </location>
</feature>
<accession>A0A9P6ITZ3</accession>
<feature type="region of interest" description="Disordered" evidence="1">
    <location>
        <begin position="51"/>
        <end position="85"/>
    </location>
</feature>
<proteinExistence type="predicted"/>
<feature type="compositionally biased region" description="Basic and acidic residues" evidence="1">
    <location>
        <begin position="1"/>
        <end position="12"/>
    </location>
</feature>
<evidence type="ECO:0000313" key="3">
    <source>
        <dbReference type="Proteomes" id="UP000749646"/>
    </source>
</evidence>
<evidence type="ECO:0000256" key="1">
    <source>
        <dbReference type="SAM" id="MobiDB-lite"/>
    </source>
</evidence>
<dbReference type="EMBL" id="JAAAHW010007895">
    <property type="protein sequence ID" value="KAF9945862.1"/>
    <property type="molecule type" value="Genomic_DNA"/>
</dbReference>
<feature type="non-terminal residue" evidence="2">
    <location>
        <position position="85"/>
    </location>
</feature>
<keyword evidence="3" id="KW-1185">Reference proteome</keyword>
<feature type="compositionally biased region" description="Acidic residues" evidence="1">
    <location>
        <begin position="62"/>
        <end position="78"/>
    </location>
</feature>
<evidence type="ECO:0000313" key="2">
    <source>
        <dbReference type="EMBL" id="KAF9945862.1"/>
    </source>
</evidence>
<dbReference type="Proteomes" id="UP000749646">
    <property type="component" value="Unassembled WGS sequence"/>
</dbReference>
<gene>
    <name evidence="2" type="ORF">BGZ65_010279</name>
</gene>
<feature type="compositionally biased region" description="Basic and acidic residues" evidence="1">
    <location>
        <begin position="51"/>
        <end position="61"/>
    </location>
</feature>
<sequence>MKRSGRDLPGREKHARHHKAAEGSSVSAGSHIVVQQAPMLALRSWEHEDITINESHTRSAQEDEDDEEDDDLGEDSDLEDRSISE</sequence>
<name>A0A9P6ITZ3_9FUNG</name>
<comment type="caution">
    <text evidence="2">The sequence shown here is derived from an EMBL/GenBank/DDBJ whole genome shotgun (WGS) entry which is preliminary data.</text>
</comment>